<dbReference type="AlphaFoldDB" id="A0A484HES6"/>
<reference evidence="2" key="1">
    <citation type="submission" date="2019-01" db="EMBL/GenBank/DDBJ databases">
        <authorList>
            <consortium name="Genoscope - CEA"/>
            <person name="William W."/>
        </authorList>
    </citation>
    <scope>NUCLEOTIDE SEQUENCE</scope>
    <source>
        <strain evidence="2">CR-1</strain>
    </source>
</reference>
<evidence type="ECO:0000313" key="2">
    <source>
        <dbReference type="EMBL" id="VEN73223.1"/>
    </source>
</evidence>
<feature type="compositionally biased region" description="Basic and acidic residues" evidence="1">
    <location>
        <begin position="1"/>
        <end position="10"/>
    </location>
</feature>
<dbReference type="EMBL" id="CAACVI010000005">
    <property type="protein sequence ID" value="VEN73223.1"/>
    <property type="molecule type" value="Genomic_DNA"/>
</dbReference>
<gene>
    <name evidence="2" type="ORF">EPICR_130040</name>
</gene>
<name>A0A484HES6_9BACT</name>
<feature type="region of interest" description="Disordered" evidence="1">
    <location>
        <begin position="1"/>
        <end position="23"/>
    </location>
</feature>
<sequence>MENRLKQKQRDLKRRASGKLVKRDALKSPGRRISGVYRLIPESVGGLVKRDALTVRIDYISGDYRPRLLNFDDCKDTTQWLFMSGTDTDGA</sequence>
<evidence type="ECO:0000256" key="1">
    <source>
        <dbReference type="SAM" id="MobiDB-lite"/>
    </source>
</evidence>
<proteinExistence type="predicted"/>
<protein>
    <submittedName>
        <fullName evidence="2">Uncharacterized protein</fullName>
    </submittedName>
</protein>
<organism evidence="2">
    <name type="scientific">uncultured Desulfobacteraceae bacterium</name>
    <dbReference type="NCBI Taxonomy" id="218296"/>
    <lineage>
        <taxon>Bacteria</taxon>
        <taxon>Pseudomonadati</taxon>
        <taxon>Thermodesulfobacteriota</taxon>
        <taxon>Desulfobacteria</taxon>
        <taxon>Desulfobacterales</taxon>
        <taxon>Desulfobacteraceae</taxon>
        <taxon>environmental samples</taxon>
    </lineage>
</organism>
<accession>A0A484HES6</accession>